<dbReference type="Pfam" id="PF01781">
    <property type="entry name" value="Ribosomal_L38e"/>
    <property type="match status" value="1"/>
</dbReference>
<evidence type="ECO:0000256" key="1">
    <source>
        <dbReference type="ARBA" id="ARBA00007803"/>
    </source>
</evidence>
<keyword evidence="5" id="KW-0175">Coiled coil</keyword>
<dbReference type="EMBL" id="DSEU01000079">
    <property type="protein sequence ID" value="HEM68082.1"/>
    <property type="molecule type" value="Genomic_DNA"/>
</dbReference>
<accession>A0A7J2U791</accession>
<dbReference type="InterPro" id="IPR038464">
    <property type="entry name" value="Ribosomal_eL38_sf"/>
</dbReference>
<evidence type="ECO:0000256" key="2">
    <source>
        <dbReference type="ARBA" id="ARBA00022980"/>
    </source>
</evidence>
<sequence>MPIYVSNEQEFLEIAKRAEECRVKKLEKENVAKVKARTKRYLYTYKVSLQELNSLLEKLKSVCRNIVEL</sequence>
<dbReference type="GO" id="GO:1990904">
    <property type="term" value="C:ribonucleoprotein complex"/>
    <property type="evidence" value="ECO:0007669"/>
    <property type="project" value="UniProtKB-KW"/>
</dbReference>
<evidence type="ECO:0000256" key="5">
    <source>
        <dbReference type="SAM" id="Coils"/>
    </source>
</evidence>
<dbReference type="Gene3D" id="3.30.720.90">
    <property type="match status" value="1"/>
</dbReference>
<reference evidence="6" key="1">
    <citation type="journal article" date="2020" name="mSystems">
        <title>Genome- and Community-Level Interaction Insights into Carbon Utilization and Element Cycling Functions of Hydrothermarchaeota in Hydrothermal Sediment.</title>
        <authorList>
            <person name="Zhou Z."/>
            <person name="Liu Y."/>
            <person name="Xu W."/>
            <person name="Pan J."/>
            <person name="Luo Z.H."/>
            <person name="Li M."/>
        </authorList>
    </citation>
    <scope>NUCLEOTIDE SEQUENCE [LARGE SCALE GENOMIC DNA]</scope>
    <source>
        <strain evidence="6">SpSt-125</strain>
    </source>
</reference>
<name>A0A7J2U791_9CREN</name>
<evidence type="ECO:0000256" key="4">
    <source>
        <dbReference type="RuleBase" id="RU003445"/>
    </source>
</evidence>
<gene>
    <name evidence="6" type="ORF">ENO26_11100</name>
</gene>
<comment type="caution">
    <text evidence="6">The sequence shown here is derived from an EMBL/GenBank/DDBJ whole genome shotgun (WGS) entry which is preliminary data.</text>
</comment>
<keyword evidence="3 4" id="KW-0687">Ribonucleoprotein</keyword>
<dbReference type="InterPro" id="IPR002675">
    <property type="entry name" value="Ribosomal_eL38"/>
</dbReference>
<dbReference type="GO" id="GO:0005840">
    <property type="term" value="C:ribosome"/>
    <property type="evidence" value="ECO:0007669"/>
    <property type="project" value="UniProtKB-KW"/>
</dbReference>
<feature type="coiled-coil region" evidence="5">
    <location>
        <begin position="9"/>
        <end position="69"/>
    </location>
</feature>
<proteinExistence type="inferred from homology"/>
<organism evidence="6">
    <name type="scientific">Ignisphaera aggregans</name>
    <dbReference type="NCBI Taxonomy" id="334771"/>
    <lineage>
        <taxon>Archaea</taxon>
        <taxon>Thermoproteota</taxon>
        <taxon>Thermoprotei</taxon>
        <taxon>Desulfurococcales</taxon>
        <taxon>Desulfurococcaceae</taxon>
        <taxon>Ignisphaera</taxon>
    </lineage>
</organism>
<dbReference type="GO" id="GO:0006412">
    <property type="term" value="P:translation"/>
    <property type="evidence" value="ECO:0007669"/>
    <property type="project" value="InterPro"/>
</dbReference>
<comment type="similarity">
    <text evidence="1 4">Belongs to the eukaryotic ribosomal protein eL38 family.</text>
</comment>
<keyword evidence="2 4" id="KW-0689">Ribosomal protein</keyword>
<dbReference type="AlphaFoldDB" id="A0A7J2U791"/>
<evidence type="ECO:0000313" key="6">
    <source>
        <dbReference type="EMBL" id="HEM68082.1"/>
    </source>
</evidence>
<dbReference type="GO" id="GO:0003735">
    <property type="term" value="F:structural constituent of ribosome"/>
    <property type="evidence" value="ECO:0007669"/>
    <property type="project" value="InterPro"/>
</dbReference>
<protein>
    <submittedName>
        <fullName evidence="6">5'-nucleotidase</fullName>
    </submittedName>
</protein>
<evidence type="ECO:0000256" key="3">
    <source>
        <dbReference type="ARBA" id="ARBA00023274"/>
    </source>
</evidence>